<feature type="compositionally biased region" description="Basic and acidic residues" evidence="11">
    <location>
        <begin position="1"/>
        <end position="11"/>
    </location>
</feature>
<keyword evidence="8" id="KW-0862">Zinc</keyword>
<dbReference type="EMBL" id="HBIP01002392">
    <property type="protein sequence ID" value="CAE0485950.1"/>
    <property type="molecule type" value="Transcribed_RNA"/>
</dbReference>
<dbReference type="GO" id="GO:0005658">
    <property type="term" value="C:alpha DNA polymerase:primase complex"/>
    <property type="evidence" value="ECO:0007669"/>
    <property type="project" value="UniProtKB-ARBA"/>
</dbReference>
<evidence type="ECO:0000256" key="5">
    <source>
        <dbReference type="ARBA" id="ARBA00022695"/>
    </source>
</evidence>
<evidence type="ECO:0000256" key="8">
    <source>
        <dbReference type="ARBA" id="ARBA00022833"/>
    </source>
</evidence>
<keyword evidence="6 10" id="KW-0235">DNA replication</keyword>
<dbReference type="Gene3D" id="3.90.920.10">
    <property type="entry name" value="DNA primase, PRIM domain"/>
    <property type="match status" value="1"/>
</dbReference>
<keyword evidence="9" id="KW-0804">Transcription</keyword>
<dbReference type="Pfam" id="PF01896">
    <property type="entry name" value="DNA_primase_S"/>
    <property type="match status" value="1"/>
</dbReference>
<evidence type="ECO:0000256" key="11">
    <source>
        <dbReference type="SAM" id="MobiDB-lite"/>
    </source>
</evidence>
<dbReference type="FunFam" id="3.90.920.10:FF:000003">
    <property type="entry name" value="DNA primase"/>
    <property type="match status" value="1"/>
</dbReference>
<dbReference type="GO" id="GO:0046872">
    <property type="term" value="F:metal ion binding"/>
    <property type="evidence" value="ECO:0007669"/>
    <property type="project" value="UniProtKB-KW"/>
</dbReference>
<comment type="similarity">
    <text evidence="1 10">Belongs to the eukaryotic-type primase small subunit family.</text>
</comment>
<keyword evidence="4 10" id="KW-0808">Transferase</keyword>
<dbReference type="SUPFAM" id="SSF56747">
    <property type="entry name" value="Prim-pol domain"/>
    <property type="match status" value="1"/>
</dbReference>
<evidence type="ECO:0000256" key="1">
    <source>
        <dbReference type="ARBA" id="ARBA00009762"/>
    </source>
</evidence>
<dbReference type="InterPro" id="IPR014052">
    <property type="entry name" value="DNA_primase_ssu_euk/arc"/>
</dbReference>
<gene>
    <name evidence="12" type="ORF">DTER00134_LOCUS989</name>
</gene>
<dbReference type="AlphaFoldDB" id="A0A7S3QL26"/>
<proteinExistence type="inferred from homology"/>
<evidence type="ECO:0000256" key="6">
    <source>
        <dbReference type="ARBA" id="ARBA00022705"/>
    </source>
</evidence>
<dbReference type="CDD" id="cd04860">
    <property type="entry name" value="AE_Prim_S"/>
    <property type="match status" value="1"/>
</dbReference>
<dbReference type="PANTHER" id="PTHR10536">
    <property type="entry name" value="DNA PRIMASE SMALL SUBUNIT"/>
    <property type="match status" value="1"/>
</dbReference>
<dbReference type="InterPro" id="IPR002755">
    <property type="entry name" value="DNA_primase_S"/>
</dbReference>
<evidence type="ECO:0000256" key="10">
    <source>
        <dbReference type="RuleBase" id="RU003514"/>
    </source>
</evidence>
<dbReference type="GO" id="GO:0003899">
    <property type="term" value="F:DNA-directed RNA polymerase activity"/>
    <property type="evidence" value="ECO:0007669"/>
    <property type="project" value="InterPro"/>
</dbReference>
<evidence type="ECO:0000313" key="12">
    <source>
        <dbReference type="EMBL" id="CAE0485950.1"/>
    </source>
</evidence>
<dbReference type="NCBIfam" id="TIGR00335">
    <property type="entry name" value="primase_sml"/>
    <property type="match status" value="1"/>
</dbReference>
<accession>A0A7S3QL26</accession>
<reference evidence="12" key="1">
    <citation type="submission" date="2021-01" db="EMBL/GenBank/DDBJ databases">
        <authorList>
            <person name="Corre E."/>
            <person name="Pelletier E."/>
            <person name="Niang G."/>
            <person name="Scheremetjew M."/>
            <person name="Finn R."/>
            <person name="Kale V."/>
            <person name="Holt S."/>
            <person name="Cochrane G."/>
            <person name="Meng A."/>
            <person name="Brown T."/>
            <person name="Cohen L."/>
        </authorList>
    </citation>
    <scope>NUCLEOTIDE SEQUENCE</scope>
    <source>
        <strain evidence="12">CCMP1320</strain>
    </source>
</reference>
<name>A0A7S3QL26_DUNTE</name>
<evidence type="ECO:0000256" key="3">
    <source>
        <dbReference type="ARBA" id="ARBA00022515"/>
    </source>
</evidence>
<keyword evidence="2 10" id="KW-0240">DNA-directed RNA polymerase</keyword>
<feature type="region of interest" description="Disordered" evidence="11">
    <location>
        <begin position="1"/>
        <end position="27"/>
    </location>
</feature>
<evidence type="ECO:0000256" key="4">
    <source>
        <dbReference type="ARBA" id="ARBA00022679"/>
    </source>
</evidence>
<organism evidence="12">
    <name type="scientific">Dunaliella tertiolecta</name>
    <name type="common">Green alga</name>
    <dbReference type="NCBI Taxonomy" id="3047"/>
    <lineage>
        <taxon>Eukaryota</taxon>
        <taxon>Viridiplantae</taxon>
        <taxon>Chlorophyta</taxon>
        <taxon>core chlorophytes</taxon>
        <taxon>Chlorophyceae</taxon>
        <taxon>CS clade</taxon>
        <taxon>Chlamydomonadales</taxon>
        <taxon>Dunaliellaceae</taxon>
        <taxon>Dunaliella</taxon>
    </lineage>
</organism>
<dbReference type="EC" id="2.7.7.-" evidence="10"/>
<dbReference type="GO" id="GO:0006269">
    <property type="term" value="P:DNA replication, synthesis of primer"/>
    <property type="evidence" value="ECO:0007669"/>
    <property type="project" value="UniProtKB-KW"/>
</dbReference>
<keyword evidence="3 10" id="KW-0639">Primosome</keyword>
<evidence type="ECO:0000256" key="9">
    <source>
        <dbReference type="ARBA" id="ARBA00023163"/>
    </source>
</evidence>
<evidence type="ECO:0000256" key="7">
    <source>
        <dbReference type="ARBA" id="ARBA00022723"/>
    </source>
</evidence>
<sequence length="473" mass="54147">MPSPDTKKQKTEAPLQQDSENIDEAQADPYKTCSVQSLMPKYYAKLYPHQQMYKWLAYGNDTKHLRADPSLFQKREFCFTMDGDIFVRYQSFKDGNDLAEAIVRKCPSKIDIGPVYTWNPQERQKYMTANPPFAPRERELVFDIDLTDYDDVRTCGKEGHICNDCWPLMAVAIKVIDRGLRDDFGFENILWVYSGRRGVHCWVCDPSARAMSDEQRSAVASYFSVYKGHEADRVKLAMGGSAVLHPALEAAAGMLQETWEEEILPKQHLLEHEGMRTNILKYLPEDSLVQTVERSWSKADAISKRNGKDINLVRWQQLQEAVEDRLEEVKGAKGAKDYKTLRALERCTTEIIFVHTYPRLDIEVSKKMNHLLKAPFCVHPKTGKVCVPLDPEEAHLFDPDTVPCVQTLLPQLPQQQLCEPRKIEEGWRSTDLAPCIELFERKFLSGCQRSNRSQLGMLSREAASQALNSSSTF</sequence>
<evidence type="ECO:0000256" key="2">
    <source>
        <dbReference type="ARBA" id="ARBA00022478"/>
    </source>
</evidence>
<keyword evidence="7" id="KW-0479">Metal-binding</keyword>
<protein>
    <recommendedName>
        <fullName evidence="10">DNA primase</fullName>
        <ecNumber evidence="10">2.7.7.-</ecNumber>
    </recommendedName>
</protein>
<keyword evidence="5" id="KW-0548">Nucleotidyltransferase</keyword>